<protein>
    <submittedName>
        <fullName evidence="2">Uncharacterized protein</fullName>
    </submittedName>
</protein>
<dbReference type="AlphaFoldDB" id="A0A9W8H893"/>
<accession>A0A9W8H893</accession>
<gene>
    <name evidence="2" type="ORF">H4R18_005532</name>
</gene>
<reference evidence="2" key="1">
    <citation type="submission" date="2022-07" db="EMBL/GenBank/DDBJ databases">
        <title>Phylogenomic reconstructions and comparative analyses of Kickxellomycotina fungi.</title>
        <authorList>
            <person name="Reynolds N.K."/>
            <person name="Stajich J.E."/>
            <person name="Barry K."/>
            <person name="Grigoriev I.V."/>
            <person name="Crous P."/>
            <person name="Smith M.E."/>
        </authorList>
    </citation>
    <scope>NUCLEOTIDE SEQUENCE</scope>
    <source>
        <strain evidence="2">NBRC 105414</strain>
    </source>
</reference>
<dbReference type="Proteomes" id="UP001140217">
    <property type="component" value="Unassembled WGS sequence"/>
</dbReference>
<keyword evidence="3" id="KW-1185">Reference proteome</keyword>
<organism evidence="2 3">
    <name type="scientific">Coemansia javaensis</name>
    <dbReference type="NCBI Taxonomy" id="2761396"/>
    <lineage>
        <taxon>Eukaryota</taxon>
        <taxon>Fungi</taxon>
        <taxon>Fungi incertae sedis</taxon>
        <taxon>Zoopagomycota</taxon>
        <taxon>Kickxellomycotina</taxon>
        <taxon>Kickxellomycetes</taxon>
        <taxon>Kickxellales</taxon>
        <taxon>Kickxellaceae</taxon>
        <taxon>Coemansia</taxon>
    </lineage>
</organism>
<dbReference type="PANTHER" id="PTHR28015:SF1">
    <property type="entry name" value="ATP SYNTHASE ASSEMBLY FACTOR FMC1, MITOCHONDRIAL"/>
    <property type="match status" value="1"/>
</dbReference>
<feature type="compositionally biased region" description="Basic and acidic residues" evidence="1">
    <location>
        <begin position="72"/>
        <end position="81"/>
    </location>
</feature>
<dbReference type="GO" id="GO:0033615">
    <property type="term" value="P:mitochondrial proton-transporting ATP synthase complex assembly"/>
    <property type="evidence" value="ECO:0007669"/>
    <property type="project" value="InterPro"/>
</dbReference>
<evidence type="ECO:0000313" key="3">
    <source>
        <dbReference type="Proteomes" id="UP001140217"/>
    </source>
</evidence>
<dbReference type="GO" id="GO:0005759">
    <property type="term" value="C:mitochondrial matrix"/>
    <property type="evidence" value="ECO:0007669"/>
    <property type="project" value="TreeGrafter"/>
</dbReference>
<name>A0A9W8H893_9FUNG</name>
<dbReference type="EMBL" id="JANBUL010000340">
    <property type="protein sequence ID" value="KAJ2776704.1"/>
    <property type="molecule type" value="Genomic_DNA"/>
</dbReference>
<dbReference type="PANTHER" id="PTHR28015">
    <property type="entry name" value="ATP SYNTHASE ASSEMBLY FACTOR FMC1, MITOCHONDRIAL"/>
    <property type="match status" value="1"/>
</dbReference>
<proteinExistence type="predicted"/>
<evidence type="ECO:0000256" key="1">
    <source>
        <dbReference type="SAM" id="MobiDB-lite"/>
    </source>
</evidence>
<comment type="caution">
    <text evidence="2">The sequence shown here is derived from an EMBL/GenBank/DDBJ whole genome shotgun (WGS) entry which is preliminary data.</text>
</comment>
<sequence length="97" mass="11058">MSTEQLHVYRQLLREVRRQCVSAGSRRAWAAQLRSQWRAAPGGLRAAHNALTYLASGRRYRELQAEFSPKMAESDRIERSARRVGLATPKAYNGQTK</sequence>
<feature type="region of interest" description="Disordered" evidence="1">
    <location>
        <begin position="72"/>
        <end position="97"/>
    </location>
</feature>
<dbReference type="OrthoDB" id="15893at2759"/>
<dbReference type="InterPro" id="IPR039196">
    <property type="entry name" value="Fmc1"/>
</dbReference>
<evidence type="ECO:0000313" key="2">
    <source>
        <dbReference type="EMBL" id="KAJ2776704.1"/>
    </source>
</evidence>
<dbReference type="Pfam" id="PF13233">
    <property type="entry name" value="Complex1_LYR_2"/>
    <property type="match status" value="1"/>
</dbReference>